<keyword evidence="5" id="KW-0963">Cytoplasm</keyword>
<reference evidence="13 14" key="1">
    <citation type="submission" date="2016-07" db="EMBL/GenBank/DDBJ databases">
        <title>Pervasive Adenine N6-methylation of Active Genes in Fungi.</title>
        <authorList>
            <consortium name="DOE Joint Genome Institute"/>
            <person name="Mondo S.J."/>
            <person name="Dannebaum R.O."/>
            <person name="Kuo R.C."/>
            <person name="Labutti K."/>
            <person name="Haridas S."/>
            <person name="Kuo A."/>
            <person name="Salamov A."/>
            <person name="Ahrendt S.R."/>
            <person name="Lipzen A."/>
            <person name="Sullivan W."/>
            <person name="Andreopoulos W.B."/>
            <person name="Clum A."/>
            <person name="Lindquist E."/>
            <person name="Daum C."/>
            <person name="Ramamoorthy G.K."/>
            <person name="Gryganskyi A."/>
            <person name="Culley D."/>
            <person name="Magnuson J.K."/>
            <person name="James T.Y."/>
            <person name="O'Malley M.A."/>
            <person name="Stajich J.E."/>
            <person name="Spatafora J.W."/>
            <person name="Visel A."/>
            <person name="Grigoriev I.V."/>
        </authorList>
    </citation>
    <scope>NUCLEOTIDE SEQUENCE [LARGE SCALE GENOMIC DNA]</scope>
    <source>
        <strain evidence="13 14">NRRL 2496</strain>
    </source>
</reference>
<dbReference type="Proteomes" id="UP000242180">
    <property type="component" value="Unassembled WGS sequence"/>
</dbReference>
<dbReference type="EMBL" id="MCGN01000001">
    <property type="protein sequence ID" value="ORZ02186.1"/>
    <property type="molecule type" value="Genomic_DNA"/>
</dbReference>
<dbReference type="AlphaFoldDB" id="A0A1X2HRH5"/>
<evidence type="ECO:0000313" key="13">
    <source>
        <dbReference type="EMBL" id="ORZ02186.1"/>
    </source>
</evidence>
<dbReference type="PROSITE" id="PS50195">
    <property type="entry name" value="PX"/>
    <property type="match status" value="1"/>
</dbReference>
<keyword evidence="6" id="KW-0446">Lipid-binding</keyword>
<dbReference type="InParanoid" id="A0A1X2HRH5"/>
<keyword evidence="14" id="KW-1185">Reference proteome</keyword>
<dbReference type="OMA" id="LQKSGHY"/>
<accession>A0A1X2HRH5</accession>
<dbReference type="Pfam" id="PF00787">
    <property type="entry name" value="PX"/>
    <property type="match status" value="1"/>
</dbReference>
<dbReference type="STRING" id="13706.A0A1X2HRH5"/>
<dbReference type="InterPro" id="IPR001683">
    <property type="entry name" value="PX_dom"/>
</dbReference>
<dbReference type="SUPFAM" id="SSF103657">
    <property type="entry name" value="BAR/IMD domain-like"/>
    <property type="match status" value="1"/>
</dbReference>
<evidence type="ECO:0000256" key="4">
    <source>
        <dbReference type="ARBA" id="ARBA00022448"/>
    </source>
</evidence>
<evidence type="ECO:0000256" key="8">
    <source>
        <dbReference type="ARBA" id="ARBA00040748"/>
    </source>
</evidence>
<evidence type="ECO:0000313" key="14">
    <source>
        <dbReference type="Proteomes" id="UP000242180"/>
    </source>
</evidence>
<dbReference type="SMART" id="SM00312">
    <property type="entry name" value="PX"/>
    <property type="match status" value="1"/>
</dbReference>
<dbReference type="GO" id="GO:0035091">
    <property type="term" value="F:phosphatidylinositol binding"/>
    <property type="evidence" value="ECO:0007669"/>
    <property type="project" value="InterPro"/>
</dbReference>
<comment type="similarity">
    <text evidence="3">Belongs to the sorting nexin family.</text>
</comment>
<comment type="subcellular location">
    <subcellularLocation>
        <location evidence="2">Cytoplasm</location>
    </subcellularLocation>
    <subcellularLocation>
        <location evidence="1">Endomembrane system</location>
        <topology evidence="1">Peripheral membrane protein</topology>
    </subcellularLocation>
</comment>
<evidence type="ECO:0000256" key="10">
    <source>
        <dbReference type="SAM" id="Coils"/>
    </source>
</evidence>
<dbReference type="OrthoDB" id="205639at2759"/>
<evidence type="ECO:0000256" key="5">
    <source>
        <dbReference type="ARBA" id="ARBA00022490"/>
    </source>
</evidence>
<evidence type="ECO:0000256" key="3">
    <source>
        <dbReference type="ARBA" id="ARBA00010883"/>
    </source>
</evidence>
<evidence type="ECO:0000256" key="9">
    <source>
        <dbReference type="ARBA" id="ARBA00041273"/>
    </source>
</evidence>
<feature type="region of interest" description="Disordered" evidence="11">
    <location>
        <begin position="18"/>
        <end position="133"/>
    </location>
</feature>
<dbReference type="GO" id="GO:0034727">
    <property type="term" value="P:piecemeal microautophagy of the nucleus"/>
    <property type="evidence" value="ECO:0007669"/>
    <property type="project" value="TreeGrafter"/>
</dbReference>
<evidence type="ECO:0000256" key="7">
    <source>
        <dbReference type="ARBA" id="ARBA00023136"/>
    </source>
</evidence>
<dbReference type="GO" id="GO:0000407">
    <property type="term" value="C:phagophore assembly site"/>
    <property type="evidence" value="ECO:0007669"/>
    <property type="project" value="TreeGrafter"/>
</dbReference>
<proteinExistence type="inferred from homology"/>
<dbReference type="GO" id="GO:0005769">
    <property type="term" value="C:early endosome"/>
    <property type="evidence" value="ECO:0007669"/>
    <property type="project" value="TreeGrafter"/>
</dbReference>
<feature type="domain" description="PX" evidence="12">
    <location>
        <begin position="135"/>
        <end position="258"/>
    </location>
</feature>
<dbReference type="PANTHER" id="PTHR45949">
    <property type="entry name" value="SORTING NEXIN-4"/>
    <property type="match status" value="1"/>
</dbReference>
<dbReference type="InterPro" id="IPR015404">
    <property type="entry name" value="Vps5_C"/>
</dbReference>
<dbReference type="GO" id="GO:0000422">
    <property type="term" value="P:autophagy of mitochondrion"/>
    <property type="evidence" value="ECO:0007669"/>
    <property type="project" value="TreeGrafter"/>
</dbReference>
<feature type="compositionally biased region" description="Low complexity" evidence="11">
    <location>
        <begin position="88"/>
        <end position="114"/>
    </location>
</feature>
<name>A0A1X2HRH5_SYNRA</name>
<feature type="compositionally biased region" description="Polar residues" evidence="11">
    <location>
        <begin position="32"/>
        <end position="50"/>
    </location>
</feature>
<sequence length="548" mass="62793">MNDDYENVEWSVHATNDAFTPHYENDDPLSAFASNSRDYGQESFSHLNGRTPSPPPAQPTTAVMSTYDPLDSPVEEHASGSPPFPAMTTTTTTTTSPRSRVSTADSSSSQLSRSPNPPSVPAVTEPDNTEPYIPKPMIIRVSDAQKHTDSQGTFVSYLVTTTTSVPTFASTHPRSVRRRFQDFVWLHNALTLEFPACITPSLPEKHRLEYIKGDRFSAEFIERRRTCLQWFLGRIARHPELQRSQSTRVFLESTDFRNDKRLQARRIPPAYSVLDVLNDTLVNAFTKIKKPDERFIHMRETVDKLEDNLNTVERLYSRIGKRQQDLQMDYSEFASSIQGLSVLETGITEPLHQFSNTLSAYADAMKNMNHREDMIYLNEIHELLGYCQSAKAVLRARDQKQVDFEELSGYWHKTIKQRDRILHPGRNMDGISIQEYVTDKLNEVRGVNMEQARRDKLARLERRIKELEREVAESNDVSNGFSDQVLKEFDVFQKAKDEELKEGLAAYADCRIEFFQKGASIWEDILPVLEGIRLEDEAREDEDVVNTN</sequence>
<dbReference type="GO" id="GO:0061709">
    <property type="term" value="P:reticulophagy"/>
    <property type="evidence" value="ECO:0007669"/>
    <property type="project" value="TreeGrafter"/>
</dbReference>
<evidence type="ECO:0000259" key="12">
    <source>
        <dbReference type="PROSITE" id="PS50195"/>
    </source>
</evidence>
<organism evidence="13 14">
    <name type="scientific">Syncephalastrum racemosum</name>
    <name type="common">Filamentous fungus</name>
    <dbReference type="NCBI Taxonomy" id="13706"/>
    <lineage>
        <taxon>Eukaryota</taxon>
        <taxon>Fungi</taxon>
        <taxon>Fungi incertae sedis</taxon>
        <taxon>Mucoromycota</taxon>
        <taxon>Mucoromycotina</taxon>
        <taxon>Mucoromycetes</taxon>
        <taxon>Mucorales</taxon>
        <taxon>Syncephalastraceae</taxon>
        <taxon>Syncephalastrum</taxon>
    </lineage>
</organism>
<keyword evidence="4" id="KW-0813">Transport</keyword>
<dbReference type="Pfam" id="PF09325">
    <property type="entry name" value="Vps5"/>
    <property type="match status" value="1"/>
</dbReference>
<evidence type="ECO:0000256" key="11">
    <source>
        <dbReference type="SAM" id="MobiDB-lite"/>
    </source>
</evidence>
<dbReference type="Gene3D" id="1.20.1270.60">
    <property type="entry name" value="Arfaptin homology (AH) domain/BAR domain"/>
    <property type="match status" value="1"/>
</dbReference>
<dbReference type="InterPro" id="IPR036871">
    <property type="entry name" value="PX_dom_sf"/>
</dbReference>
<dbReference type="SUPFAM" id="SSF64268">
    <property type="entry name" value="PX domain"/>
    <property type="match status" value="1"/>
</dbReference>
<evidence type="ECO:0000256" key="6">
    <source>
        <dbReference type="ARBA" id="ARBA00023121"/>
    </source>
</evidence>
<comment type="caution">
    <text evidence="13">The sequence shown here is derived from an EMBL/GenBank/DDBJ whole genome shotgun (WGS) entry which is preliminary data.</text>
</comment>
<feature type="coiled-coil region" evidence="10">
    <location>
        <begin position="450"/>
        <end position="477"/>
    </location>
</feature>
<dbReference type="PANTHER" id="PTHR45949:SF2">
    <property type="entry name" value="SORTING NEXIN-4"/>
    <property type="match status" value="1"/>
</dbReference>
<protein>
    <recommendedName>
        <fullName evidence="8">Sorting nexin-4</fullName>
    </recommendedName>
    <alternativeName>
        <fullName evidence="9">Autophagy-related protein 24</fullName>
    </alternativeName>
</protein>
<dbReference type="Gene3D" id="3.30.1520.10">
    <property type="entry name" value="Phox-like domain"/>
    <property type="match status" value="1"/>
</dbReference>
<keyword evidence="10" id="KW-0175">Coiled coil</keyword>
<evidence type="ECO:0000256" key="2">
    <source>
        <dbReference type="ARBA" id="ARBA00004496"/>
    </source>
</evidence>
<evidence type="ECO:0000256" key="1">
    <source>
        <dbReference type="ARBA" id="ARBA00004184"/>
    </source>
</evidence>
<dbReference type="GO" id="GO:0015031">
    <property type="term" value="P:protein transport"/>
    <property type="evidence" value="ECO:0007669"/>
    <property type="project" value="TreeGrafter"/>
</dbReference>
<dbReference type="GO" id="GO:0032456">
    <property type="term" value="P:endocytic recycling"/>
    <property type="evidence" value="ECO:0007669"/>
    <property type="project" value="TreeGrafter"/>
</dbReference>
<keyword evidence="7" id="KW-0472">Membrane</keyword>
<dbReference type="FunCoup" id="A0A1X2HRH5">
    <property type="interactions" value="219"/>
</dbReference>
<gene>
    <name evidence="13" type="ORF">BCR43DRAFT_481158</name>
</gene>
<dbReference type="InterPro" id="IPR027267">
    <property type="entry name" value="AH/BAR_dom_sf"/>
</dbReference>